<name>A0ACC0CJF2_9PEZI</name>
<comment type="caution">
    <text evidence="1">The sequence shown here is derived from an EMBL/GenBank/DDBJ whole genome shotgun (WGS) entry which is preliminary data.</text>
</comment>
<proteinExistence type="predicted"/>
<dbReference type="EMBL" id="MU394439">
    <property type="protein sequence ID" value="KAI6080497.1"/>
    <property type="molecule type" value="Genomic_DNA"/>
</dbReference>
<reference evidence="1 2" key="1">
    <citation type="journal article" date="2022" name="New Phytol.">
        <title>Ecological generalism drives hyperdiversity of secondary metabolite gene clusters in xylarialean endophytes.</title>
        <authorList>
            <person name="Franco M.E.E."/>
            <person name="Wisecaver J.H."/>
            <person name="Arnold A.E."/>
            <person name="Ju Y.M."/>
            <person name="Slot J.C."/>
            <person name="Ahrendt S."/>
            <person name="Moore L.P."/>
            <person name="Eastman K.E."/>
            <person name="Scott K."/>
            <person name="Konkel Z."/>
            <person name="Mondo S.J."/>
            <person name="Kuo A."/>
            <person name="Hayes R.D."/>
            <person name="Haridas S."/>
            <person name="Andreopoulos B."/>
            <person name="Riley R."/>
            <person name="LaButti K."/>
            <person name="Pangilinan J."/>
            <person name="Lipzen A."/>
            <person name="Amirebrahimi M."/>
            <person name="Yan J."/>
            <person name="Adam C."/>
            <person name="Keymanesh K."/>
            <person name="Ng V."/>
            <person name="Louie K."/>
            <person name="Northen T."/>
            <person name="Drula E."/>
            <person name="Henrissat B."/>
            <person name="Hsieh H.M."/>
            <person name="Youens-Clark K."/>
            <person name="Lutzoni F."/>
            <person name="Miadlikowska J."/>
            <person name="Eastwood D.C."/>
            <person name="Hamelin R.C."/>
            <person name="Grigoriev I.V."/>
            <person name="U'Ren J.M."/>
        </authorList>
    </citation>
    <scope>NUCLEOTIDE SEQUENCE [LARGE SCALE GENOMIC DNA]</scope>
    <source>
        <strain evidence="1 2">ER1909</strain>
    </source>
</reference>
<protein>
    <submittedName>
        <fullName evidence="1">Major facilitator superfamily domain-containing protein</fullName>
    </submittedName>
</protein>
<keyword evidence="2" id="KW-1185">Reference proteome</keyword>
<sequence>MTAPPQSEIPMRGPLEALEPEQPPPKARKPLGFYLAFAGLALVVFVFQVDVTALGISIPVIAEELHGTSLEAFWASIAFSLCVIASQLQWAAFSTSFGRKIPLLISMVLFAGGSITFALAHDMTTLIAGRALQGLGGGGIDVLAEIILADITTLEERSLWLGLMGIPIAVGNIMGPIISALFTSHVSWRWIGWLNLPVLSVSLPLIIVFLRTKAVDPDVPKRIKLQRMDWIGMTVSIVGILAFVLPLSWAGSLYPISSWKSIVPLVGGIVILAVFLWYESRPEYPIVPLRLFQNRTASMTLGGAFVHGVLLSAILQYIPLLYQSVELESVIDSAVSILPANIVSVVAAVGAMGLVSLAGGGYAWVIRGSWVILTVGTGLLALINIGSTRSELQGYPVLWGTGVALLRLLILPMQASVKNVDDTGLATSLLLFIRFVGSLVGLAIASTTFNTEFSHNLSPIIKDLRGPLAQLEDSDQAIAFIPQLKLLQNQVDPDIFMAVLGVYLEGFRTVFYVMAGIAVAGFITSLFTRELSLKNRESSAQAFEER</sequence>
<accession>A0ACC0CJF2</accession>
<evidence type="ECO:0000313" key="1">
    <source>
        <dbReference type="EMBL" id="KAI6080497.1"/>
    </source>
</evidence>
<dbReference type="Proteomes" id="UP001497680">
    <property type="component" value="Unassembled WGS sequence"/>
</dbReference>
<evidence type="ECO:0000313" key="2">
    <source>
        <dbReference type="Proteomes" id="UP001497680"/>
    </source>
</evidence>
<organism evidence="1 2">
    <name type="scientific">Hypoxylon rubiginosum</name>
    <dbReference type="NCBI Taxonomy" id="110542"/>
    <lineage>
        <taxon>Eukaryota</taxon>
        <taxon>Fungi</taxon>
        <taxon>Dikarya</taxon>
        <taxon>Ascomycota</taxon>
        <taxon>Pezizomycotina</taxon>
        <taxon>Sordariomycetes</taxon>
        <taxon>Xylariomycetidae</taxon>
        <taxon>Xylariales</taxon>
        <taxon>Hypoxylaceae</taxon>
        <taxon>Hypoxylon</taxon>
    </lineage>
</organism>
<gene>
    <name evidence="1" type="ORF">F4821DRAFT_251371</name>
</gene>